<feature type="region of interest" description="Disordered" evidence="1">
    <location>
        <begin position="58"/>
        <end position="86"/>
    </location>
</feature>
<name>A0A9P8LEF7_9PEZI</name>
<protein>
    <submittedName>
        <fullName evidence="2">Uncharacterized protein</fullName>
    </submittedName>
</protein>
<dbReference type="EMBL" id="JAGHQM010000318">
    <property type="protein sequence ID" value="KAH0562613.1"/>
    <property type="molecule type" value="Genomic_DNA"/>
</dbReference>
<accession>A0A9P8LEF7</accession>
<evidence type="ECO:0000313" key="2">
    <source>
        <dbReference type="EMBL" id="KAH0562613.1"/>
    </source>
</evidence>
<proteinExistence type="predicted"/>
<gene>
    <name evidence="2" type="ORF">GP486_002705</name>
</gene>
<evidence type="ECO:0000313" key="3">
    <source>
        <dbReference type="Proteomes" id="UP000750711"/>
    </source>
</evidence>
<dbReference type="AlphaFoldDB" id="A0A9P8LEF7"/>
<keyword evidence="3" id="KW-1185">Reference proteome</keyword>
<organism evidence="2 3">
    <name type="scientific">Trichoglossum hirsutum</name>
    <dbReference type="NCBI Taxonomy" id="265104"/>
    <lineage>
        <taxon>Eukaryota</taxon>
        <taxon>Fungi</taxon>
        <taxon>Dikarya</taxon>
        <taxon>Ascomycota</taxon>
        <taxon>Pezizomycotina</taxon>
        <taxon>Geoglossomycetes</taxon>
        <taxon>Geoglossales</taxon>
        <taxon>Geoglossaceae</taxon>
        <taxon>Trichoglossum</taxon>
    </lineage>
</organism>
<reference evidence="2" key="1">
    <citation type="submission" date="2021-03" db="EMBL/GenBank/DDBJ databases">
        <title>Comparative genomics and phylogenomic investigation of the class Geoglossomycetes provide insights into ecological specialization and systematics.</title>
        <authorList>
            <person name="Melie T."/>
            <person name="Pirro S."/>
            <person name="Miller A.N."/>
            <person name="Quandt A."/>
        </authorList>
    </citation>
    <scope>NUCLEOTIDE SEQUENCE</scope>
    <source>
        <strain evidence="2">CAQ_001_2017</strain>
    </source>
</reference>
<evidence type="ECO:0000256" key="1">
    <source>
        <dbReference type="SAM" id="MobiDB-lite"/>
    </source>
</evidence>
<feature type="region of interest" description="Disordered" evidence="1">
    <location>
        <begin position="23"/>
        <end position="42"/>
    </location>
</feature>
<comment type="caution">
    <text evidence="2">The sequence shown here is derived from an EMBL/GenBank/DDBJ whole genome shotgun (WGS) entry which is preliminary data.</text>
</comment>
<dbReference type="Proteomes" id="UP000750711">
    <property type="component" value="Unassembled WGS sequence"/>
</dbReference>
<sequence>MIRTIRKGMDSVKALSNVNLEDHNLKNPVRDPSYPQGSQRTHQEQLFIVAITYREQSKIKPSHIPSEPMPDGQEPGDDEGGDVERDYRRSDFSVVIQHFAVQLLCSIDQD</sequence>